<keyword evidence="1" id="KW-0805">Transcription regulation</keyword>
<evidence type="ECO:0000256" key="3">
    <source>
        <dbReference type="ARBA" id="ARBA00023163"/>
    </source>
</evidence>
<dbReference type="InterPro" id="IPR036388">
    <property type="entry name" value="WH-like_DNA-bd_sf"/>
</dbReference>
<dbReference type="PANTHER" id="PTHR43537:SF44">
    <property type="entry name" value="GNTR FAMILY REGULATORY PROTEIN"/>
    <property type="match status" value="1"/>
</dbReference>
<dbReference type="SUPFAM" id="SSF46785">
    <property type="entry name" value="Winged helix' DNA-binding domain"/>
    <property type="match status" value="1"/>
</dbReference>
<accession>A0ABZ0B4N9</accession>
<keyword evidence="3" id="KW-0804">Transcription</keyword>
<dbReference type="EMBL" id="CP135076">
    <property type="protein sequence ID" value="WNO52348.1"/>
    <property type="molecule type" value="Genomic_DNA"/>
</dbReference>
<evidence type="ECO:0000259" key="4">
    <source>
        <dbReference type="PROSITE" id="PS50949"/>
    </source>
</evidence>
<name>A0ABZ0B4N9_9SPHN</name>
<evidence type="ECO:0000313" key="6">
    <source>
        <dbReference type="Proteomes" id="UP001302249"/>
    </source>
</evidence>
<evidence type="ECO:0000256" key="1">
    <source>
        <dbReference type="ARBA" id="ARBA00023015"/>
    </source>
</evidence>
<dbReference type="RefSeq" id="WP_313912701.1">
    <property type="nucleotide sequence ID" value="NZ_CP135076.1"/>
</dbReference>
<keyword evidence="2" id="KW-0238">DNA-binding</keyword>
<reference evidence="5 6" key="1">
    <citation type="submission" date="2023-09" db="EMBL/GenBank/DDBJ databases">
        <authorList>
            <person name="Rey-Velasco X."/>
        </authorList>
    </citation>
    <scope>NUCLEOTIDE SEQUENCE [LARGE SCALE GENOMIC DNA]</scope>
    <source>
        <strain evidence="5 6">W311</strain>
    </source>
</reference>
<dbReference type="PANTHER" id="PTHR43537">
    <property type="entry name" value="TRANSCRIPTIONAL REGULATOR, GNTR FAMILY"/>
    <property type="match status" value="1"/>
</dbReference>
<gene>
    <name evidence="5" type="ORF">RPR59_07610</name>
</gene>
<keyword evidence="6" id="KW-1185">Reference proteome</keyword>
<dbReference type="SMART" id="SM00345">
    <property type="entry name" value="HTH_GNTR"/>
    <property type="match status" value="1"/>
</dbReference>
<dbReference type="InterPro" id="IPR000524">
    <property type="entry name" value="Tscrpt_reg_HTH_GntR"/>
</dbReference>
<dbReference type="Pfam" id="PF00392">
    <property type="entry name" value="GntR"/>
    <property type="match status" value="1"/>
</dbReference>
<proteinExistence type="predicted"/>
<sequence>MTARDRRKRSTEPVPAGRGKALRIHGTIARDLGIMIVTGKYRPGETLNGEVEASDRLNVSRTAYREALRMLSAKGLVESRPKTGTRVSERTNWHLLDPDVLSWIFEFEPEDDLLASLFELRKIVEPEAAALAAQRRTDAHVERMRDALERMGKHTLASEEGRTADQDFHAALLGASGNPFLVTLTSGVGAAVAWTTIFKQRNMPLRRDPVPDHARVFDAVAARNAGAAHRAMSDLVDLAFLDTERSLAPKARA</sequence>
<organism evidence="5 6">
    <name type="scientific">Stakelama saccharophila</name>
    <dbReference type="NCBI Taxonomy" id="3075605"/>
    <lineage>
        <taxon>Bacteria</taxon>
        <taxon>Pseudomonadati</taxon>
        <taxon>Pseudomonadota</taxon>
        <taxon>Alphaproteobacteria</taxon>
        <taxon>Sphingomonadales</taxon>
        <taxon>Sphingomonadaceae</taxon>
        <taxon>Stakelama</taxon>
    </lineage>
</organism>
<dbReference type="CDD" id="cd07377">
    <property type="entry name" value="WHTH_GntR"/>
    <property type="match status" value="1"/>
</dbReference>
<dbReference type="Proteomes" id="UP001302249">
    <property type="component" value="Chromosome"/>
</dbReference>
<dbReference type="Pfam" id="PF07729">
    <property type="entry name" value="FCD"/>
    <property type="match status" value="1"/>
</dbReference>
<dbReference type="SMART" id="SM00895">
    <property type="entry name" value="FCD"/>
    <property type="match status" value="1"/>
</dbReference>
<dbReference type="PRINTS" id="PR00035">
    <property type="entry name" value="HTHGNTR"/>
</dbReference>
<feature type="domain" description="HTH gntR-type" evidence="4">
    <location>
        <begin position="22"/>
        <end position="90"/>
    </location>
</feature>
<dbReference type="InterPro" id="IPR011711">
    <property type="entry name" value="GntR_C"/>
</dbReference>
<evidence type="ECO:0000313" key="5">
    <source>
        <dbReference type="EMBL" id="WNO52348.1"/>
    </source>
</evidence>
<dbReference type="InterPro" id="IPR036390">
    <property type="entry name" value="WH_DNA-bd_sf"/>
</dbReference>
<dbReference type="Gene3D" id="1.10.10.10">
    <property type="entry name" value="Winged helix-like DNA-binding domain superfamily/Winged helix DNA-binding domain"/>
    <property type="match status" value="1"/>
</dbReference>
<dbReference type="SUPFAM" id="SSF48008">
    <property type="entry name" value="GntR ligand-binding domain-like"/>
    <property type="match status" value="1"/>
</dbReference>
<dbReference type="InterPro" id="IPR008920">
    <property type="entry name" value="TF_FadR/GntR_C"/>
</dbReference>
<dbReference type="PROSITE" id="PS50949">
    <property type="entry name" value="HTH_GNTR"/>
    <property type="match status" value="1"/>
</dbReference>
<dbReference type="Gene3D" id="1.20.120.530">
    <property type="entry name" value="GntR ligand-binding domain-like"/>
    <property type="match status" value="1"/>
</dbReference>
<protein>
    <submittedName>
        <fullName evidence="5">FadR/GntR family transcriptional regulator</fullName>
    </submittedName>
</protein>
<evidence type="ECO:0000256" key="2">
    <source>
        <dbReference type="ARBA" id="ARBA00023125"/>
    </source>
</evidence>